<keyword evidence="2" id="KW-1185">Reference proteome</keyword>
<sequence>MNTFSSAENESLCEIIGFLTMLFKHIYLGINISIALNLNLAILCSLKPSKKWELFYWITSFTLPFVFNVPVLAYGIFGRNPAGKCSFKYGPHASTALNLIYNAVFSFLTIGYCLVISFLVIYRVRKSKYGHSIENLTSSANPKANHSVLSLKNMICRTCLYPASCFLTYLGDNIVISYFFLFKEHPKFLLYWARLGVFSRGLLHLIAFLSDPMVIQAISNRLNSNEELDGYQIKPDSHFETPPSNYGFSYESLVCSRSDGDSHDFDRNIKDFRQFI</sequence>
<organism evidence="1 2">
    <name type="scientific">Entomophthora muscae</name>
    <dbReference type="NCBI Taxonomy" id="34485"/>
    <lineage>
        <taxon>Eukaryota</taxon>
        <taxon>Fungi</taxon>
        <taxon>Fungi incertae sedis</taxon>
        <taxon>Zoopagomycota</taxon>
        <taxon>Entomophthoromycotina</taxon>
        <taxon>Entomophthoromycetes</taxon>
        <taxon>Entomophthorales</taxon>
        <taxon>Entomophthoraceae</taxon>
        <taxon>Entomophthora</taxon>
    </lineage>
</organism>
<comment type="caution">
    <text evidence="1">The sequence shown here is derived from an EMBL/GenBank/DDBJ whole genome shotgun (WGS) entry which is preliminary data.</text>
</comment>
<dbReference type="Proteomes" id="UP001165960">
    <property type="component" value="Unassembled WGS sequence"/>
</dbReference>
<name>A0ACC2RM55_9FUNG</name>
<evidence type="ECO:0000313" key="1">
    <source>
        <dbReference type="EMBL" id="KAJ9051129.1"/>
    </source>
</evidence>
<evidence type="ECO:0000313" key="2">
    <source>
        <dbReference type="Proteomes" id="UP001165960"/>
    </source>
</evidence>
<proteinExistence type="predicted"/>
<gene>
    <name evidence="1" type="ORF">DSO57_1007553</name>
</gene>
<reference evidence="1" key="1">
    <citation type="submission" date="2022-04" db="EMBL/GenBank/DDBJ databases">
        <title>Genome of the entomopathogenic fungus Entomophthora muscae.</title>
        <authorList>
            <person name="Elya C."/>
            <person name="Lovett B.R."/>
            <person name="Lee E."/>
            <person name="Macias A.M."/>
            <person name="Hajek A.E."/>
            <person name="De Bivort B.L."/>
            <person name="Kasson M.T."/>
            <person name="De Fine Licht H.H."/>
            <person name="Stajich J.E."/>
        </authorList>
    </citation>
    <scope>NUCLEOTIDE SEQUENCE</scope>
    <source>
        <strain evidence="1">Berkeley</strain>
    </source>
</reference>
<dbReference type="EMBL" id="QTSX02007122">
    <property type="protein sequence ID" value="KAJ9051129.1"/>
    <property type="molecule type" value="Genomic_DNA"/>
</dbReference>
<accession>A0ACC2RM55</accession>
<protein>
    <submittedName>
        <fullName evidence="1">Uncharacterized protein</fullName>
    </submittedName>
</protein>